<gene>
    <name evidence="2" type="ORF">NTEN_LOCUS3430</name>
</gene>
<feature type="compositionally biased region" description="Low complexity" evidence="1">
    <location>
        <begin position="470"/>
        <end position="479"/>
    </location>
</feature>
<dbReference type="Proteomes" id="UP000479000">
    <property type="component" value="Unassembled WGS sequence"/>
</dbReference>
<accession>A0A6H5G3M9</accession>
<sequence>MSESMNLDSNDIVGSLEGFESLEHIQAELGILDETSQGNQSDHVEVLELMRHPIVDKRRDGNVKNEIIMEDDMGDDDEMIASRLEESMSTHMMHSNVSDIMHNVMDMDEHEVENERMDQGSHDGHADDLDQRRLFSEGVIKNEIIVDSQVMTEGLGDDDNSIEAASIHNEQICRVEILKITAFLKGPIRTNNVTSDSLFQILTDSDVRYLDDIMNDGVNETVIEAAEVEDQTAEMECSFVTLPGLPSLDTSANTNEEIIVADQNPELATADRFLNQDVVKTEKIDDTPSSISLTSFAGTNLQPPPLTLVSKTDLQVQEAVKSITSGVYVVNSSTASTAIPSNLIQSGGTLLAPKDAGDCKITTVTPSIPGLKPAATVNGNRKIAPALPPLKAKETSPVEAPAAPADEALDTLEPMPLAQPVLEPPAQLPPVPAQLPPSPEPPKPLTVTSFAEEEPGTRAAPEADSLCRRSSSPPSSPSSTLMPRQEMKPADPRQEQWSGDESYVEANGIRPRKPCNCTKSMCLKL</sequence>
<protein>
    <submittedName>
        <fullName evidence="2">Uncharacterized protein</fullName>
    </submittedName>
</protein>
<feature type="region of interest" description="Disordered" evidence="1">
    <location>
        <begin position="420"/>
        <end position="514"/>
    </location>
</feature>
<dbReference type="OrthoDB" id="6283463at2759"/>
<proteinExistence type="predicted"/>
<dbReference type="AlphaFoldDB" id="A0A6H5G3M9"/>
<evidence type="ECO:0000313" key="2">
    <source>
        <dbReference type="EMBL" id="CAA9997083.1"/>
    </source>
</evidence>
<feature type="compositionally biased region" description="Basic and acidic residues" evidence="1">
    <location>
        <begin position="485"/>
        <end position="494"/>
    </location>
</feature>
<keyword evidence="3" id="KW-1185">Reference proteome</keyword>
<evidence type="ECO:0000313" key="3">
    <source>
        <dbReference type="Proteomes" id="UP000479000"/>
    </source>
</evidence>
<feature type="compositionally biased region" description="Pro residues" evidence="1">
    <location>
        <begin position="422"/>
        <end position="444"/>
    </location>
</feature>
<evidence type="ECO:0000256" key="1">
    <source>
        <dbReference type="SAM" id="MobiDB-lite"/>
    </source>
</evidence>
<dbReference type="EMBL" id="CADCXU010005383">
    <property type="protein sequence ID" value="CAA9997083.1"/>
    <property type="molecule type" value="Genomic_DNA"/>
</dbReference>
<name>A0A6H5G3M9_9HEMI</name>
<organism evidence="2 3">
    <name type="scientific">Nesidiocoris tenuis</name>
    <dbReference type="NCBI Taxonomy" id="355587"/>
    <lineage>
        <taxon>Eukaryota</taxon>
        <taxon>Metazoa</taxon>
        <taxon>Ecdysozoa</taxon>
        <taxon>Arthropoda</taxon>
        <taxon>Hexapoda</taxon>
        <taxon>Insecta</taxon>
        <taxon>Pterygota</taxon>
        <taxon>Neoptera</taxon>
        <taxon>Paraneoptera</taxon>
        <taxon>Hemiptera</taxon>
        <taxon>Heteroptera</taxon>
        <taxon>Panheteroptera</taxon>
        <taxon>Cimicomorpha</taxon>
        <taxon>Miridae</taxon>
        <taxon>Dicyphina</taxon>
        <taxon>Nesidiocoris</taxon>
    </lineage>
</organism>
<reference evidence="2 3" key="1">
    <citation type="submission" date="2020-02" db="EMBL/GenBank/DDBJ databases">
        <authorList>
            <person name="Ferguson B K."/>
        </authorList>
    </citation>
    <scope>NUCLEOTIDE SEQUENCE [LARGE SCALE GENOMIC DNA]</scope>
</reference>